<dbReference type="InterPro" id="IPR010156">
    <property type="entry name" value="CRISPR-assoc_prot_Cas6"/>
</dbReference>
<proteinExistence type="predicted"/>
<keyword evidence="8" id="KW-1185">Reference proteome</keyword>
<dbReference type="Gene3D" id="3.30.70.1890">
    <property type="match status" value="1"/>
</dbReference>
<evidence type="ECO:0000256" key="3">
    <source>
        <dbReference type="ARBA" id="ARBA00022801"/>
    </source>
</evidence>
<dbReference type="Gene3D" id="3.30.70.1900">
    <property type="match status" value="1"/>
</dbReference>
<dbReference type="AlphaFoldDB" id="A0A938XQI2"/>
<keyword evidence="1" id="KW-0540">Nuclease</keyword>
<protein>
    <submittedName>
        <fullName evidence="7">CRISPR-associated endoribonuclease Cas6</fullName>
        <ecNumber evidence="7">3.1.-.-</ecNumber>
    </submittedName>
</protein>
<dbReference type="NCBIfam" id="TIGR01877">
    <property type="entry name" value="cas_cas6"/>
    <property type="match status" value="1"/>
</dbReference>
<keyword evidence="4" id="KW-0051">Antiviral defense</keyword>
<feature type="domain" description="CRISPR-associated protein Cas6 C-terminal" evidence="5">
    <location>
        <begin position="146"/>
        <end position="259"/>
    </location>
</feature>
<dbReference type="InterPro" id="IPR045747">
    <property type="entry name" value="CRISPR-assoc_prot_Cas6_N_sf"/>
</dbReference>
<dbReference type="RefSeq" id="WP_204700372.1">
    <property type="nucleotide sequence ID" value="NZ_JAFBDQ010000002.1"/>
</dbReference>
<keyword evidence="2" id="KW-0255">Endonuclease</keyword>
<dbReference type="InterPro" id="IPR045648">
    <property type="entry name" value="CRISPR-assoc_Cas6-like_N"/>
</dbReference>
<evidence type="ECO:0000256" key="1">
    <source>
        <dbReference type="ARBA" id="ARBA00022722"/>
    </source>
</evidence>
<feature type="domain" description="CRISPR-associated protein Cas6-like N-terminal" evidence="6">
    <location>
        <begin position="1"/>
        <end position="124"/>
    </location>
</feature>
<accession>A0A938XQI2</accession>
<dbReference type="CDD" id="cd21141">
    <property type="entry name" value="Cas6_III-like"/>
    <property type="match status" value="1"/>
</dbReference>
<evidence type="ECO:0000256" key="2">
    <source>
        <dbReference type="ARBA" id="ARBA00022759"/>
    </source>
</evidence>
<dbReference type="Proteomes" id="UP000774000">
    <property type="component" value="Unassembled WGS sequence"/>
</dbReference>
<evidence type="ECO:0000259" key="6">
    <source>
        <dbReference type="Pfam" id="PF19308"/>
    </source>
</evidence>
<dbReference type="Pfam" id="PF19308">
    <property type="entry name" value="CRISPR_Cas6_N"/>
    <property type="match status" value="1"/>
</dbReference>
<dbReference type="GO" id="GO:0051607">
    <property type="term" value="P:defense response to virus"/>
    <property type="evidence" value="ECO:0007669"/>
    <property type="project" value="UniProtKB-KW"/>
</dbReference>
<dbReference type="GO" id="GO:0016788">
    <property type="term" value="F:hydrolase activity, acting on ester bonds"/>
    <property type="evidence" value="ECO:0007669"/>
    <property type="project" value="InterPro"/>
</dbReference>
<dbReference type="GO" id="GO:0004519">
    <property type="term" value="F:endonuclease activity"/>
    <property type="evidence" value="ECO:0007669"/>
    <property type="project" value="UniProtKB-KW"/>
</dbReference>
<evidence type="ECO:0000313" key="7">
    <source>
        <dbReference type="EMBL" id="MBM7555646.1"/>
    </source>
</evidence>
<dbReference type="EC" id="3.1.-.-" evidence="7"/>
<evidence type="ECO:0000256" key="4">
    <source>
        <dbReference type="ARBA" id="ARBA00023118"/>
    </source>
</evidence>
<comment type="caution">
    <text evidence="7">The sequence shown here is derived from an EMBL/GenBank/DDBJ whole genome shotgun (WGS) entry which is preliminary data.</text>
</comment>
<reference evidence="7" key="1">
    <citation type="submission" date="2021-01" db="EMBL/GenBank/DDBJ databases">
        <title>Genomic Encyclopedia of Type Strains, Phase IV (KMG-IV): sequencing the most valuable type-strain genomes for metagenomic binning, comparative biology and taxonomic classification.</title>
        <authorList>
            <person name="Goeker M."/>
        </authorList>
    </citation>
    <scope>NUCLEOTIDE SEQUENCE</scope>
    <source>
        <strain evidence="7">DSM 23230</strain>
    </source>
</reference>
<name>A0A938XQI2_9FIRM</name>
<evidence type="ECO:0000313" key="8">
    <source>
        <dbReference type="Proteomes" id="UP000774000"/>
    </source>
</evidence>
<sequence>MFYSVIVRFRPRKDIYFKYHPSESLHGMLFHMIKERDEEEVEVLHDGYDSKPFTISPIIPYPSWKHGKRYLKKGDKHFFRITFLEDNWYKLFMEYFLYYQDRLKLRGSQIEIIEVLTNSNEDKKCNSITTKKLRENSQARQKIKFKIHSTTTFRDGDKHIVFPIPNYLFNSLYSKWEEFSSEELIVEREDFNHIYVSRYELESAMEQFSDCPIKGFRGDCEYELDANLSEDKIKDINLLADFAFYSGVGYKTTMGLGQVARLNK</sequence>
<organism evidence="7 8">
    <name type="scientific">Halanaerobacter jeridensis</name>
    <dbReference type="NCBI Taxonomy" id="706427"/>
    <lineage>
        <taxon>Bacteria</taxon>
        <taxon>Bacillati</taxon>
        <taxon>Bacillota</taxon>
        <taxon>Clostridia</taxon>
        <taxon>Halanaerobiales</taxon>
        <taxon>Halobacteroidaceae</taxon>
        <taxon>Halanaerobacter</taxon>
    </lineage>
</organism>
<dbReference type="EMBL" id="JAFBDQ010000002">
    <property type="protein sequence ID" value="MBM7555646.1"/>
    <property type="molecule type" value="Genomic_DNA"/>
</dbReference>
<gene>
    <name evidence="7" type="ORF">JOC47_000471</name>
</gene>
<dbReference type="InterPro" id="IPR019267">
    <property type="entry name" value="CRISPR-assoc_Cas6_C"/>
</dbReference>
<keyword evidence="3 7" id="KW-0378">Hydrolase</keyword>
<dbReference type="Pfam" id="PF10040">
    <property type="entry name" value="CRISPR_Cas6"/>
    <property type="match status" value="1"/>
</dbReference>
<evidence type="ECO:0000259" key="5">
    <source>
        <dbReference type="Pfam" id="PF10040"/>
    </source>
</evidence>